<protein>
    <submittedName>
        <fullName evidence="1">Uncharacterized protein</fullName>
    </submittedName>
</protein>
<sequence>MRTLLYIYIYKRNHVHARTPPITRLSSLAVT</sequence>
<proteinExistence type="predicted"/>
<comment type="caution">
    <text evidence="1">The sequence shown here is derived from an EMBL/GenBank/DDBJ whole genome shotgun (WGS) entry which is preliminary data.</text>
</comment>
<keyword evidence="2" id="KW-1185">Reference proteome</keyword>
<dbReference type="AlphaFoldDB" id="A0A232EKR5"/>
<evidence type="ECO:0000313" key="2">
    <source>
        <dbReference type="Proteomes" id="UP000215335"/>
    </source>
</evidence>
<organism evidence="1 2">
    <name type="scientific">Trichomalopsis sarcophagae</name>
    <dbReference type="NCBI Taxonomy" id="543379"/>
    <lineage>
        <taxon>Eukaryota</taxon>
        <taxon>Metazoa</taxon>
        <taxon>Ecdysozoa</taxon>
        <taxon>Arthropoda</taxon>
        <taxon>Hexapoda</taxon>
        <taxon>Insecta</taxon>
        <taxon>Pterygota</taxon>
        <taxon>Neoptera</taxon>
        <taxon>Endopterygota</taxon>
        <taxon>Hymenoptera</taxon>
        <taxon>Apocrita</taxon>
        <taxon>Proctotrupomorpha</taxon>
        <taxon>Chalcidoidea</taxon>
        <taxon>Pteromalidae</taxon>
        <taxon>Pteromalinae</taxon>
        <taxon>Trichomalopsis</taxon>
    </lineage>
</organism>
<dbReference type="EMBL" id="NNAY01003745">
    <property type="protein sequence ID" value="OXU18912.1"/>
    <property type="molecule type" value="Genomic_DNA"/>
</dbReference>
<name>A0A232EKR5_9HYME</name>
<reference evidence="1 2" key="1">
    <citation type="journal article" date="2017" name="Curr. Biol.">
        <title>The Evolution of Venom by Co-option of Single-Copy Genes.</title>
        <authorList>
            <person name="Martinson E.O."/>
            <person name="Mrinalini"/>
            <person name="Kelkar Y.D."/>
            <person name="Chang C.H."/>
            <person name="Werren J.H."/>
        </authorList>
    </citation>
    <scope>NUCLEOTIDE SEQUENCE [LARGE SCALE GENOMIC DNA]</scope>
    <source>
        <strain evidence="1 2">Alberta</strain>
        <tissue evidence="1">Whole body</tissue>
    </source>
</reference>
<feature type="non-terminal residue" evidence="1">
    <location>
        <position position="31"/>
    </location>
</feature>
<gene>
    <name evidence="1" type="ORF">TSAR_010528</name>
</gene>
<evidence type="ECO:0000313" key="1">
    <source>
        <dbReference type="EMBL" id="OXU18912.1"/>
    </source>
</evidence>
<accession>A0A232EKR5</accession>
<dbReference type="Proteomes" id="UP000215335">
    <property type="component" value="Unassembled WGS sequence"/>
</dbReference>